<name>A0A1J4UAP7_9BACT</name>
<keyword evidence="1" id="KW-0812">Transmembrane</keyword>
<accession>A0A1J4UAP7</accession>
<feature type="transmembrane region" description="Helical" evidence="1">
    <location>
        <begin position="12"/>
        <end position="31"/>
    </location>
</feature>
<keyword evidence="1" id="KW-0472">Membrane</keyword>
<organism evidence="2 3">
    <name type="scientific">Candidatus Magasanikbacteria bacterium CG1_02_32_51</name>
    <dbReference type="NCBI Taxonomy" id="1805238"/>
    <lineage>
        <taxon>Bacteria</taxon>
        <taxon>Candidatus Magasanikiibacteriota</taxon>
    </lineage>
</organism>
<dbReference type="AlphaFoldDB" id="A0A1J4UAP7"/>
<reference evidence="2 3" key="1">
    <citation type="journal article" date="2016" name="Environ. Microbiol.">
        <title>Genomic resolution of a cold subsurface aquifer community provides metabolic insights for novel microbes adapted to high CO concentrations.</title>
        <authorList>
            <person name="Probst A.J."/>
            <person name="Castelle C.J."/>
            <person name="Singh A."/>
            <person name="Brown C.T."/>
            <person name="Anantharaman K."/>
            <person name="Sharon I."/>
            <person name="Hug L.A."/>
            <person name="Burstein D."/>
            <person name="Emerson J.B."/>
            <person name="Thomas B.C."/>
            <person name="Banfield J.F."/>
        </authorList>
    </citation>
    <scope>NUCLEOTIDE SEQUENCE [LARGE SCALE GENOMIC DNA]</scope>
    <source>
        <strain evidence="2">CG1_02_32_51</strain>
    </source>
</reference>
<keyword evidence="1" id="KW-1133">Transmembrane helix</keyword>
<dbReference type="EMBL" id="MNVC01000015">
    <property type="protein sequence ID" value="OIO19845.1"/>
    <property type="molecule type" value="Genomic_DNA"/>
</dbReference>
<gene>
    <name evidence="2" type="ORF">AUJ23_01405</name>
</gene>
<sequence>MKKKNNPIYKIIFSIIGIILFILLVVLYIILPSINYIQNIKKDIQTTEQYTADQLEKMRLLTKSLAQLDTITENTKLLEQSLITKNDDATIKLIQELEDLASSQNIEQTLSINPEQDNNFVISFKIKTSFDKTLQYLNSLERLPIYLTINNLNWTKVDSENVSLIFEAIIYTK</sequence>
<dbReference type="STRING" id="1805238.AUJ23_01405"/>
<dbReference type="Proteomes" id="UP000181941">
    <property type="component" value="Unassembled WGS sequence"/>
</dbReference>
<proteinExistence type="predicted"/>
<evidence type="ECO:0000313" key="2">
    <source>
        <dbReference type="EMBL" id="OIO19845.1"/>
    </source>
</evidence>
<evidence type="ECO:0000256" key="1">
    <source>
        <dbReference type="SAM" id="Phobius"/>
    </source>
</evidence>
<evidence type="ECO:0000313" key="3">
    <source>
        <dbReference type="Proteomes" id="UP000181941"/>
    </source>
</evidence>
<protein>
    <submittedName>
        <fullName evidence="2">Uncharacterized protein</fullName>
    </submittedName>
</protein>
<comment type="caution">
    <text evidence="2">The sequence shown here is derived from an EMBL/GenBank/DDBJ whole genome shotgun (WGS) entry which is preliminary data.</text>
</comment>